<keyword evidence="8" id="KW-1185">Reference proteome</keyword>
<dbReference type="AlphaFoldDB" id="A0A562VDK8"/>
<evidence type="ECO:0000256" key="2">
    <source>
        <dbReference type="ARBA" id="ARBA00005466"/>
    </source>
</evidence>
<comment type="similarity">
    <text evidence="2">Belongs to the oxygen-dependent FAD-linked oxidoreductase family.</text>
</comment>
<dbReference type="InterPro" id="IPR006094">
    <property type="entry name" value="Oxid_FAD_bind_N"/>
</dbReference>
<protein>
    <submittedName>
        <fullName evidence="7">FAD/FMN-containing dehydrogenase</fullName>
    </submittedName>
</protein>
<dbReference type="InterPro" id="IPR012951">
    <property type="entry name" value="BBE"/>
</dbReference>
<dbReference type="OrthoDB" id="3682986at2"/>
<dbReference type="PANTHER" id="PTHR42973">
    <property type="entry name" value="BINDING OXIDOREDUCTASE, PUTATIVE (AFU_ORTHOLOGUE AFUA_1G17690)-RELATED"/>
    <property type="match status" value="1"/>
</dbReference>
<dbReference type="Gene3D" id="3.30.43.10">
    <property type="entry name" value="Uridine Diphospho-n-acetylenolpyruvylglucosamine Reductase, domain 2"/>
    <property type="match status" value="1"/>
</dbReference>
<evidence type="ECO:0000256" key="5">
    <source>
        <dbReference type="ARBA" id="ARBA00023002"/>
    </source>
</evidence>
<evidence type="ECO:0000256" key="1">
    <source>
        <dbReference type="ARBA" id="ARBA00001974"/>
    </source>
</evidence>
<evidence type="ECO:0000256" key="3">
    <source>
        <dbReference type="ARBA" id="ARBA00022630"/>
    </source>
</evidence>
<keyword evidence="4" id="KW-0274">FAD</keyword>
<keyword evidence="5" id="KW-0560">Oxidoreductase</keyword>
<evidence type="ECO:0000313" key="8">
    <source>
        <dbReference type="Proteomes" id="UP000321617"/>
    </source>
</evidence>
<dbReference type="GO" id="GO:0071949">
    <property type="term" value="F:FAD binding"/>
    <property type="evidence" value="ECO:0007669"/>
    <property type="project" value="InterPro"/>
</dbReference>
<evidence type="ECO:0000259" key="6">
    <source>
        <dbReference type="PROSITE" id="PS51387"/>
    </source>
</evidence>
<name>A0A562VDK8_9ACTN</name>
<dbReference type="InterPro" id="IPR016164">
    <property type="entry name" value="FAD-linked_Oxase-like_C"/>
</dbReference>
<dbReference type="Pfam" id="PF01565">
    <property type="entry name" value="FAD_binding_4"/>
    <property type="match status" value="1"/>
</dbReference>
<dbReference type="Gene3D" id="3.40.462.20">
    <property type="match status" value="1"/>
</dbReference>
<dbReference type="InterPro" id="IPR016167">
    <property type="entry name" value="FAD-bd_PCMH_sub1"/>
</dbReference>
<keyword evidence="3" id="KW-0285">Flavoprotein</keyword>
<dbReference type="Pfam" id="PF08031">
    <property type="entry name" value="BBE"/>
    <property type="match status" value="1"/>
</dbReference>
<dbReference type="InterPro" id="IPR050416">
    <property type="entry name" value="FAD-linked_Oxidoreductase"/>
</dbReference>
<evidence type="ECO:0000256" key="4">
    <source>
        <dbReference type="ARBA" id="ARBA00022827"/>
    </source>
</evidence>
<dbReference type="PANTHER" id="PTHR42973:SF39">
    <property type="entry name" value="FAD-BINDING PCMH-TYPE DOMAIN-CONTAINING PROTEIN"/>
    <property type="match status" value="1"/>
</dbReference>
<sequence>MLDTDALASRLRGHLYRPHDDGYGRVRKWFIGRFTERLPVAVAHCADARDVATAVEAAVEAGVPFAMRAGAHSFAEYSMSEGLVIDVGDLTSVETGPDTVTVGAGVRVGPLAEHLAPRGRVVPVGWCPMVGVAGASMGGGFGPLGRYFGLACDHLVGADVVLADGRRVRAAPDGDADLLWALRGAGAGNFGAVTSLTFRTRPTPHAYSVAAWWDPDDAATVIDGWQRWSPSTPRHVNMELVLRCWPDLDDPPTLASFGFIVDTDEAGAREHLDALADTIGIPPQRLQCLRVDAAELPVHHTYAGEMVEHLPPGNRPLDAEPGIRFVKSEFFEDSVSRDALAELAEWLLRDRVAGQQRELEFVAWGGAIGDPAPDATAFPHRTARFLLEHSVQAYGSDTLKKESHEWVTRSKDITAPFGNGHVYPNYPDPDLSDWETAYYGPNLPRLRHLKAAYDPDGVFHFDQSIRPAHG</sequence>
<dbReference type="RefSeq" id="WP_147135364.1">
    <property type="nucleotide sequence ID" value="NZ_BAABIJ010000001.1"/>
</dbReference>
<comment type="caution">
    <text evidence="7">The sequence shown here is derived from an EMBL/GenBank/DDBJ whole genome shotgun (WGS) entry which is preliminary data.</text>
</comment>
<dbReference type="InterPro" id="IPR036318">
    <property type="entry name" value="FAD-bd_PCMH-like_sf"/>
</dbReference>
<dbReference type="EMBL" id="VLLL01000005">
    <property type="protein sequence ID" value="TWJ15901.1"/>
    <property type="molecule type" value="Genomic_DNA"/>
</dbReference>
<dbReference type="SUPFAM" id="SSF55103">
    <property type="entry name" value="FAD-linked oxidases, C-terminal domain"/>
    <property type="match status" value="1"/>
</dbReference>
<reference evidence="7 8" key="1">
    <citation type="journal article" date="2013" name="Stand. Genomic Sci.">
        <title>Genomic Encyclopedia of Type Strains, Phase I: The one thousand microbial genomes (KMG-I) project.</title>
        <authorList>
            <person name="Kyrpides N.C."/>
            <person name="Woyke T."/>
            <person name="Eisen J.A."/>
            <person name="Garrity G."/>
            <person name="Lilburn T.G."/>
            <person name="Beck B.J."/>
            <person name="Whitman W.B."/>
            <person name="Hugenholtz P."/>
            <person name="Klenk H.P."/>
        </authorList>
    </citation>
    <scope>NUCLEOTIDE SEQUENCE [LARGE SCALE GENOMIC DNA]</scope>
    <source>
        <strain evidence="7 8">DSM 45044</strain>
    </source>
</reference>
<proteinExistence type="inferred from homology"/>
<feature type="domain" description="FAD-binding PCMH-type" evidence="6">
    <location>
        <begin position="35"/>
        <end position="203"/>
    </location>
</feature>
<dbReference type="Gene3D" id="3.30.465.10">
    <property type="match status" value="1"/>
</dbReference>
<dbReference type="GO" id="GO:0016491">
    <property type="term" value="F:oxidoreductase activity"/>
    <property type="evidence" value="ECO:0007669"/>
    <property type="project" value="UniProtKB-KW"/>
</dbReference>
<accession>A0A562VDK8</accession>
<evidence type="ECO:0000313" key="7">
    <source>
        <dbReference type="EMBL" id="TWJ15901.1"/>
    </source>
</evidence>
<dbReference type="Proteomes" id="UP000321617">
    <property type="component" value="Unassembled WGS sequence"/>
</dbReference>
<organism evidence="7 8">
    <name type="scientific">Stackebrandtia albiflava</name>
    <dbReference type="NCBI Taxonomy" id="406432"/>
    <lineage>
        <taxon>Bacteria</taxon>
        <taxon>Bacillati</taxon>
        <taxon>Actinomycetota</taxon>
        <taxon>Actinomycetes</taxon>
        <taxon>Glycomycetales</taxon>
        <taxon>Glycomycetaceae</taxon>
        <taxon>Stackebrandtia</taxon>
    </lineage>
</organism>
<dbReference type="PROSITE" id="PS51387">
    <property type="entry name" value="FAD_PCMH"/>
    <property type="match status" value="1"/>
</dbReference>
<dbReference type="InterPro" id="IPR016169">
    <property type="entry name" value="FAD-bd_PCMH_sub2"/>
</dbReference>
<dbReference type="InterPro" id="IPR016166">
    <property type="entry name" value="FAD-bd_PCMH"/>
</dbReference>
<comment type="cofactor">
    <cofactor evidence="1">
        <name>FAD</name>
        <dbReference type="ChEBI" id="CHEBI:57692"/>
    </cofactor>
</comment>
<gene>
    <name evidence="7" type="ORF">LX16_1620</name>
</gene>
<dbReference type="SUPFAM" id="SSF56176">
    <property type="entry name" value="FAD-binding/transporter-associated domain-like"/>
    <property type="match status" value="1"/>
</dbReference>